<dbReference type="GO" id="GO:1903189">
    <property type="term" value="P:glyoxal metabolic process"/>
    <property type="evidence" value="ECO:0007669"/>
    <property type="project" value="TreeGrafter"/>
</dbReference>
<feature type="domain" description="DJ-1/PfpI" evidence="3">
    <location>
        <begin position="4"/>
        <end position="168"/>
    </location>
</feature>
<reference evidence="4 5" key="1">
    <citation type="journal article" date="2019" name="PLoS Biol.">
        <title>Sex chromosomes control vertical transmission of feminizing Wolbachia symbionts in an isopod.</title>
        <authorList>
            <person name="Becking T."/>
            <person name="Chebbi M.A."/>
            <person name="Giraud I."/>
            <person name="Moumen B."/>
            <person name="Laverre T."/>
            <person name="Caubet Y."/>
            <person name="Peccoud J."/>
            <person name="Gilbert C."/>
            <person name="Cordaux R."/>
        </authorList>
    </citation>
    <scope>NUCLEOTIDE SEQUENCE [LARGE SCALE GENOMIC DNA]</scope>
    <source>
        <strain evidence="4">ANa2</strain>
        <tissue evidence="4">Whole body excluding digestive tract and cuticle</tissue>
    </source>
</reference>
<comment type="caution">
    <text evidence="4">The sequence shown here is derived from an EMBL/GenBank/DDBJ whole genome shotgun (WGS) entry which is preliminary data.</text>
</comment>
<evidence type="ECO:0000259" key="3">
    <source>
        <dbReference type="Pfam" id="PF01965"/>
    </source>
</evidence>
<proteinExistence type="predicted"/>
<dbReference type="FunFam" id="3.40.50.880:FF:000022">
    <property type="entry name" value="protein deglycase DJ-1"/>
    <property type="match status" value="1"/>
</dbReference>
<dbReference type="InterPro" id="IPR002818">
    <property type="entry name" value="DJ-1/PfpI"/>
</dbReference>
<protein>
    <submittedName>
        <fullName evidence="4">Protein deglycase DJ-1zDJ-1</fullName>
    </submittedName>
</protein>
<name>A0A5N5SUD9_9CRUS</name>
<organism evidence="4 5">
    <name type="scientific">Armadillidium nasatum</name>
    <dbReference type="NCBI Taxonomy" id="96803"/>
    <lineage>
        <taxon>Eukaryota</taxon>
        <taxon>Metazoa</taxon>
        <taxon>Ecdysozoa</taxon>
        <taxon>Arthropoda</taxon>
        <taxon>Crustacea</taxon>
        <taxon>Multicrustacea</taxon>
        <taxon>Malacostraca</taxon>
        <taxon>Eumalacostraca</taxon>
        <taxon>Peracarida</taxon>
        <taxon>Isopoda</taxon>
        <taxon>Oniscidea</taxon>
        <taxon>Crinocheta</taxon>
        <taxon>Armadillidiidae</taxon>
        <taxon>Armadillidium</taxon>
    </lineage>
</organism>
<dbReference type="GO" id="GO:0006979">
    <property type="term" value="P:response to oxidative stress"/>
    <property type="evidence" value="ECO:0007669"/>
    <property type="project" value="TreeGrafter"/>
</dbReference>
<gene>
    <name evidence="4" type="primary">park7</name>
    <name evidence="4" type="ORF">Anas_06173</name>
</gene>
<dbReference type="GO" id="GO:0046295">
    <property type="term" value="P:glycolate biosynthetic process"/>
    <property type="evidence" value="ECO:0007669"/>
    <property type="project" value="TreeGrafter"/>
</dbReference>
<dbReference type="CDD" id="cd03135">
    <property type="entry name" value="GATase1_DJ-1"/>
    <property type="match status" value="1"/>
</dbReference>
<keyword evidence="5" id="KW-1185">Reference proteome</keyword>
<comment type="subcellular location">
    <subcellularLocation>
        <location evidence="1">Cytoplasm</location>
    </subcellularLocation>
</comment>
<dbReference type="InterPro" id="IPR029062">
    <property type="entry name" value="Class_I_gatase-like"/>
</dbReference>
<dbReference type="GO" id="GO:0051896">
    <property type="term" value="P:regulation of phosphatidylinositol 3-kinase/protein kinase B signal transduction"/>
    <property type="evidence" value="ECO:0007669"/>
    <property type="project" value="UniProtKB-ARBA"/>
</dbReference>
<dbReference type="Proteomes" id="UP000326759">
    <property type="component" value="Unassembled WGS sequence"/>
</dbReference>
<dbReference type="InterPro" id="IPR006287">
    <property type="entry name" value="DJ-1"/>
</dbReference>
<dbReference type="InterPro" id="IPR050325">
    <property type="entry name" value="Prot/Nucl_acid_deglycase"/>
</dbReference>
<dbReference type="GO" id="GO:0005739">
    <property type="term" value="C:mitochondrion"/>
    <property type="evidence" value="ECO:0007669"/>
    <property type="project" value="TreeGrafter"/>
</dbReference>
<sequence>MSGSALVILAEGAEEMEAVISIDVLRRGGICVTVAGLSGNSPVKCSRSVVIQPDKSLDDALKDGPFDVIVLPGGLKGAENLAASKTVGKILKEQEESERLIAAICAAPAIALTAHGIGEGKPVTGYPSMKDKFPSSYSYQEQPVVVDGNLITSQGPGTAFAFALAIIEKLLGEEKSRATAKPMLL</sequence>
<dbReference type="GO" id="GO:0005634">
    <property type="term" value="C:nucleus"/>
    <property type="evidence" value="ECO:0007669"/>
    <property type="project" value="TreeGrafter"/>
</dbReference>
<dbReference type="AlphaFoldDB" id="A0A5N5SUD9"/>
<dbReference type="NCBIfam" id="TIGR01383">
    <property type="entry name" value="not_thiJ"/>
    <property type="match status" value="1"/>
</dbReference>
<dbReference type="Gene3D" id="3.40.50.880">
    <property type="match status" value="1"/>
</dbReference>
<dbReference type="PANTHER" id="PTHR48094">
    <property type="entry name" value="PROTEIN/NUCLEIC ACID DEGLYCASE DJ-1-RELATED"/>
    <property type="match status" value="1"/>
</dbReference>
<dbReference type="PANTHER" id="PTHR48094:SF12">
    <property type="entry name" value="PARKINSON DISEASE PROTEIN 7 HOMOLOG"/>
    <property type="match status" value="1"/>
</dbReference>
<keyword evidence="2" id="KW-0963">Cytoplasm</keyword>
<evidence type="ECO:0000313" key="5">
    <source>
        <dbReference type="Proteomes" id="UP000326759"/>
    </source>
</evidence>
<dbReference type="OrthoDB" id="543156at2759"/>
<evidence type="ECO:0000256" key="2">
    <source>
        <dbReference type="ARBA" id="ARBA00022490"/>
    </source>
</evidence>
<evidence type="ECO:0000313" key="4">
    <source>
        <dbReference type="EMBL" id="KAB7497834.1"/>
    </source>
</evidence>
<dbReference type="SUPFAM" id="SSF52317">
    <property type="entry name" value="Class I glutamine amidotransferase-like"/>
    <property type="match status" value="1"/>
</dbReference>
<dbReference type="EMBL" id="SEYY01019860">
    <property type="protein sequence ID" value="KAB7497834.1"/>
    <property type="molecule type" value="Genomic_DNA"/>
</dbReference>
<dbReference type="Pfam" id="PF01965">
    <property type="entry name" value="DJ-1_PfpI"/>
    <property type="match status" value="1"/>
</dbReference>
<evidence type="ECO:0000256" key="1">
    <source>
        <dbReference type="ARBA" id="ARBA00004496"/>
    </source>
</evidence>
<accession>A0A5N5SUD9</accession>